<dbReference type="PROSITE" id="PS50016">
    <property type="entry name" value="ZF_PHD_2"/>
    <property type="match status" value="1"/>
</dbReference>
<organism evidence="13 14">
    <name type="scientific">Hyaloperonospora brassicae</name>
    <name type="common">Brassica downy mildew</name>
    <name type="synonym">Peronospora brassicae</name>
    <dbReference type="NCBI Taxonomy" id="162125"/>
    <lineage>
        <taxon>Eukaryota</taxon>
        <taxon>Sar</taxon>
        <taxon>Stramenopiles</taxon>
        <taxon>Oomycota</taxon>
        <taxon>Peronosporomycetes</taxon>
        <taxon>Peronosporales</taxon>
        <taxon>Peronosporaceae</taxon>
        <taxon>Hyaloperonospora</taxon>
    </lineage>
</organism>
<dbReference type="GO" id="GO:0003682">
    <property type="term" value="F:chromatin binding"/>
    <property type="evidence" value="ECO:0007669"/>
    <property type="project" value="TreeGrafter"/>
</dbReference>
<gene>
    <name evidence="13" type="ORF">HBR001_LOCUS1709</name>
</gene>
<evidence type="ECO:0000256" key="6">
    <source>
        <dbReference type="ARBA" id="ARBA00023125"/>
    </source>
</evidence>
<feature type="region of interest" description="Disordered" evidence="11">
    <location>
        <begin position="418"/>
        <end position="446"/>
    </location>
</feature>
<feature type="region of interest" description="Disordered" evidence="11">
    <location>
        <begin position="1"/>
        <end position="85"/>
    </location>
</feature>
<feature type="compositionally biased region" description="Acidic residues" evidence="11">
    <location>
        <begin position="310"/>
        <end position="321"/>
    </location>
</feature>
<feature type="compositionally biased region" description="Low complexity" evidence="11">
    <location>
        <begin position="7"/>
        <end position="21"/>
    </location>
</feature>
<dbReference type="SUPFAM" id="SSF57903">
    <property type="entry name" value="FYVE/PHD zinc finger"/>
    <property type="match status" value="1"/>
</dbReference>
<dbReference type="GO" id="GO:0008270">
    <property type="term" value="F:zinc ion binding"/>
    <property type="evidence" value="ECO:0007669"/>
    <property type="project" value="UniProtKB-KW"/>
</dbReference>
<feature type="region of interest" description="Disordered" evidence="11">
    <location>
        <begin position="460"/>
        <end position="536"/>
    </location>
</feature>
<sequence>MEKKDQAVPADAADPAHAPAASVRRPSIKVKTREQRQRRAPTSFSPSAATPLRKSRKPETSSPVAIGTSLPVAATPPRPEHKRLENRVKSQAHRLRYPLAFIEAYEADGWRKSSRDKLRPNKELEAEHRKIVKGKRALIDGLRELKALNAHDPVVPPQAVFEDVHCSRCGSTDIEPDNDILLCDSPGCHRAYHQKCQTPIVLTAKIPAGAELWFCEVCLSIFECLKSINSVFGTTYESTQDLFPELAQSEQQVAMDESSTAQPSEKIVSARADEDEDEEDDEDFVCDEGEADEDEDDEDSDEKASSDVAGEGEEEISEEVPEGVQDLLFLNKDDVIDLNHRSMRSKSASRLPKPAHKKRSLLGESAAKIDRKTGGLILGVVAELEPPSKGKYSRWRIDYRDGSSELLTRIKTQAAINRAAVEDHDDGQHGDGSEGDSALIVRGKRKRNDVDYRELNSLMFAGKDEDSEDDENFEVKEGSDGESDDDEEDNNDEEKSYNEGGGEQKCVEGEGVPDQKLTTAVTAPHDEVSEASVVKRSHRKREFVDYHSMHEGLYS</sequence>
<reference evidence="13" key="1">
    <citation type="submission" date="2022-12" db="EMBL/GenBank/DDBJ databases">
        <authorList>
            <person name="Webb A."/>
        </authorList>
    </citation>
    <scope>NUCLEOTIDE SEQUENCE</scope>
    <source>
        <strain evidence="13">Hp1</strain>
    </source>
</reference>
<keyword evidence="7" id="KW-0371">Homeobox</keyword>
<accession>A0AAV0T8A5</accession>
<feature type="compositionally biased region" description="Basic and acidic residues" evidence="11">
    <location>
        <begin position="420"/>
        <end position="432"/>
    </location>
</feature>
<dbReference type="InterPro" id="IPR019786">
    <property type="entry name" value="Zinc_finger_PHD-type_CS"/>
</dbReference>
<dbReference type="GO" id="GO:0045814">
    <property type="term" value="P:negative regulation of gene expression, epigenetic"/>
    <property type="evidence" value="ECO:0007669"/>
    <property type="project" value="TreeGrafter"/>
</dbReference>
<keyword evidence="6" id="KW-0238">DNA-binding</keyword>
<dbReference type="InterPro" id="IPR045876">
    <property type="entry name" value="PRHA-like_PHD-finger"/>
</dbReference>
<dbReference type="PANTHER" id="PTHR12628:SF10">
    <property type="entry name" value="HOMEOBOX DOMAIN-CONTAINING PROTEIN"/>
    <property type="match status" value="1"/>
</dbReference>
<dbReference type="GO" id="GO:0005634">
    <property type="term" value="C:nucleus"/>
    <property type="evidence" value="ECO:0007669"/>
    <property type="project" value="UniProtKB-SubCell"/>
</dbReference>
<feature type="compositionally biased region" description="Polar residues" evidence="11">
    <location>
        <begin position="249"/>
        <end position="263"/>
    </location>
</feature>
<dbReference type="AlphaFoldDB" id="A0AAV0T8A5"/>
<dbReference type="EMBL" id="CANTFL010000173">
    <property type="protein sequence ID" value="CAI5716860.1"/>
    <property type="molecule type" value="Genomic_DNA"/>
</dbReference>
<evidence type="ECO:0000256" key="4">
    <source>
        <dbReference type="ARBA" id="ARBA00022833"/>
    </source>
</evidence>
<dbReference type="InterPro" id="IPR011011">
    <property type="entry name" value="Znf_FYVE_PHD"/>
</dbReference>
<dbReference type="GO" id="GO:0003677">
    <property type="term" value="F:DNA binding"/>
    <property type="evidence" value="ECO:0007669"/>
    <property type="project" value="UniProtKB-KW"/>
</dbReference>
<dbReference type="CDD" id="cd15504">
    <property type="entry name" value="PHD_PRHA_like"/>
    <property type="match status" value="1"/>
</dbReference>
<keyword evidence="9" id="KW-0539">Nucleus</keyword>
<evidence type="ECO:0000256" key="5">
    <source>
        <dbReference type="ARBA" id="ARBA00023015"/>
    </source>
</evidence>
<keyword evidence="5" id="KW-0805">Transcription regulation</keyword>
<dbReference type="PANTHER" id="PTHR12628">
    <property type="entry name" value="POLYCOMB-LIKE TRANSCRIPTION FACTOR"/>
    <property type="match status" value="1"/>
</dbReference>
<keyword evidence="4" id="KW-0862">Zinc</keyword>
<evidence type="ECO:0000256" key="1">
    <source>
        <dbReference type="ARBA" id="ARBA00004123"/>
    </source>
</evidence>
<dbReference type="InterPro" id="IPR013083">
    <property type="entry name" value="Znf_RING/FYVE/PHD"/>
</dbReference>
<dbReference type="PROSITE" id="PS01359">
    <property type="entry name" value="ZF_PHD_1"/>
    <property type="match status" value="1"/>
</dbReference>
<evidence type="ECO:0000256" key="7">
    <source>
        <dbReference type="ARBA" id="ARBA00023155"/>
    </source>
</evidence>
<keyword evidence="3 10" id="KW-0863">Zinc-finger</keyword>
<evidence type="ECO:0000256" key="10">
    <source>
        <dbReference type="PROSITE-ProRule" id="PRU00146"/>
    </source>
</evidence>
<comment type="subcellular location">
    <subcellularLocation>
        <location evidence="1">Nucleus</location>
    </subcellularLocation>
</comment>
<comment type="caution">
    <text evidence="13">The sequence shown here is derived from an EMBL/GenBank/DDBJ whole genome shotgun (WGS) entry which is preliminary data.</text>
</comment>
<protein>
    <recommendedName>
        <fullName evidence="12">PHD-type domain-containing protein</fullName>
    </recommendedName>
</protein>
<proteinExistence type="predicted"/>
<evidence type="ECO:0000256" key="3">
    <source>
        <dbReference type="ARBA" id="ARBA00022771"/>
    </source>
</evidence>
<keyword evidence="8" id="KW-0804">Transcription</keyword>
<dbReference type="Proteomes" id="UP001162031">
    <property type="component" value="Unassembled WGS sequence"/>
</dbReference>
<feature type="region of interest" description="Disordered" evidence="11">
    <location>
        <begin position="343"/>
        <end position="362"/>
    </location>
</feature>
<evidence type="ECO:0000256" key="11">
    <source>
        <dbReference type="SAM" id="MobiDB-lite"/>
    </source>
</evidence>
<evidence type="ECO:0000256" key="9">
    <source>
        <dbReference type="ARBA" id="ARBA00023242"/>
    </source>
</evidence>
<dbReference type="Gene3D" id="3.30.40.10">
    <property type="entry name" value="Zinc/RING finger domain, C3HC4 (zinc finger)"/>
    <property type="match status" value="1"/>
</dbReference>
<evidence type="ECO:0000259" key="12">
    <source>
        <dbReference type="PROSITE" id="PS50016"/>
    </source>
</evidence>
<feature type="domain" description="PHD-type" evidence="12">
    <location>
        <begin position="163"/>
        <end position="221"/>
    </location>
</feature>
<dbReference type="Pfam" id="PF00628">
    <property type="entry name" value="PHD"/>
    <property type="match status" value="1"/>
</dbReference>
<evidence type="ECO:0000313" key="14">
    <source>
        <dbReference type="Proteomes" id="UP001162031"/>
    </source>
</evidence>
<name>A0AAV0T8A5_HYABA</name>
<evidence type="ECO:0000256" key="2">
    <source>
        <dbReference type="ARBA" id="ARBA00022723"/>
    </source>
</evidence>
<keyword evidence="2" id="KW-0479">Metal-binding</keyword>
<dbReference type="InterPro" id="IPR019787">
    <property type="entry name" value="Znf_PHD-finger"/>
</dbReference>
<evidence type="ECO:0000313" key="13">
    <source>
        <dbReference type="EMBL" id="CAI5716860.1"/>
    </source>
</evidence>
<dbReference type="SMART" id="SM00249">
    <property type="entry name" value="PHD"/>
    <property type="match status" value="1"/>
</dbReference>
<feature type="compositionally biased region" description="Acidic residues" evidence="11">
    <location>
        <begin position="273"/>
        <end position="301"/>
    </location>
</feature>
<dbReference type="InterPro" id="IPR001965">
    <property type="entry name" value="Znf_PHD"/>
</dbReference>
<feature type="region of interest" description="Disordered" evidence="11">
    <location>
        <begin position="249"/>
        <end position="323"/>
    </location>
</feature>
<evidence type="ECO:0000256" key="8">
    <source>
        <dbReference type="ARBA" id="ARBA00023163"/>
    </source>
</evidence>
<feature type="compositionally biased region" description="Acidic residues" evidence="11">
    <location>
        <begin position="480"/>
        <end position="492"/>
    </location>
</feature>
<keyword evidence="14" id="KW-1185">Reference proteome</keyword>